<keyword evidence="7" id="KW-0449">Lipoprotein</keyword>
<dbReference type="PANTHER" id="PTHR35869:SF1">
    <property type="entry name" value="OUTER-MEMBRANE LIPOPROTEIN CARRIER PROTEIN"/>
    <property type="match status" value="1"/>
</dbReference>
<evidence type="ECO:0000256" key="4">
    <source>
        <dbReference type="ARBA" id="ARBA00022927"/>
    </source>
</evidence>
<dbReference type="EMBL" id="CP000851">
    <property type="protein sequence ID" value="ABV89206.1"/>
    <property type="molecule type" value="Genomic_DNA"/>
</dbReference>
<dbReference type="InterPro" id="IPR004564">
    <property type="entry name" value="OM_lipoprot_carrier_LolA-like"/>
</dbReference>
<dbReference type="KEGG" id="spl:Spea_3896"/>
<dbReference type="GO" id="GO:0015031">
    <property type="term" value="P:protein transport"/>
    <property type="evidence" value="ECO:0007669"/>
    <property type="project" value="UniProtKB-KW"/>
</dbReference>
<dbReference type="PANTHER" id="PTHR35869">
    <property type="entry name" value="OUTER-MEMBRANE LIPOPROTEIN CARRIER PROTEIN"/>
    <property type="match status" value="1"/>
</dbReference>
<comment type="subunit">
    <text evidence="1">Monomer.</text>
</comment>
<sequence>MKCLLSLALSLMLLCSPSYADSDYSELFSQHANSAELAKLSQQLSPSEQAKGKFTQSRYLKVLKKPLLSQGEFIFAKDLGVIWQQNSPFASTLILKDKQLIQIDSQGNISVNDAEQAGSGSQMSEVMPKLLNALLSGDIQQLEQHFNLSLVQAQTGAGVNHWQLGLKPIDPMIAKALPKLVLVGDAKIQSLVLFSANGDRSEIAFSTIDERPLSSSDKARFSPSKPLEPDAAVTPVNIDAQLSESKQP</sequence>
<dbReference type="Gene3D" id="2.50.20.10">
    <property type="entry name" value="Lipoprotein localisation LolA/LolB/LppX"/>
    <property type="match status" value="1"/>
</dbReference>
<evidence type="ECO:0000256" key="2">
    <source>
        <dbReference type="ARBA" id="ARBA00022448"/>
    </source>
</evidence>
<dbReference type="HOGENOM" id="CLU_091014_3_0_6"/>
<dbReference type="SUPFAM" id="SSF89392">
    <property type="entry name" value="Prokaryotic lipoproteins and lipoprotein localization factors"/>
    <property type="match status" value="1"/>
</dbReference>
<dbReference type="Proteomes" id="UP000002608">
    <property type="component" value="Chromosome"/>
</dbReference>
<dbReference type="STRING" id="398579.Spea_3896"/>
<name>A8H9G9_SHEPA</name>
<dbReference type="CDD" id="cd16325">
    <property type="entry name" value="LolA"/>
    <property type="match status" value="1"/>
</dbReference>
<organism evidence="7 8">
    <name type="scientific">Shewanella pealeana (strain ATCC 700345 / ANG-SQ1)</name>
    <dbReference type="NCBI Taxonomy" id="398579"/>
    <lineage>
        <taxon>Bacteria</taxon>
        <taxon>Pseudomonadati</taxon>
        <taxon>Pseudomonadota</taxon>
        <taxon>Gammaproteobacteria</taxon>
        <taxon>Alteromonadales</taxon>
        <taxon>Shewanellaceae</taxon>
        <taxon>Shewanella</taxon>
    </lineage>
</organism>
<evidence type="ECO:0000313" key="7">
    <source>
        <dbReference type="EMBL" id="ABV89206.1"/>
    </source>
</evidence>
<feature type="signal peptide" evidence="6">
    <location>
        <begin position="1"/>
        <end position="20"/>
    </location>
</feature>
<dbReference type="Pfam" id="PF19574">
    <property type="entry name" value="LolA_3"/>
    <property type="match status" value="1"/>
</dbReference>
<protein>
    <submittedName>
        <fullName evidence="7">Outer membrane lipoprotein carrier protein LolA</fullName>
    </submittedName>
</protein>
<gene>
    <name evidence="7" type="ordered locus">Spea_3896</name>
</gene>
<keyword evidence="3 6" id="KW-0732">Signal</keyword>
<keyword evidence="2" id="KW-0813">Transport</keyword>
<keyword evidence="4" id="KW-0653">Protein transport</keyword>
<keyword evidence="8" id="KW-1185">Reference proteome</keyword>
<evidence type="ECO:0000256" key="1">
    <source>
        <dbReference type="ARBA" id="ARBA00011245"/>
    </source>
</evidence>
<reference evidence="7 8" key="1">
    <citation type="submission" date="2007-10" db="EMBL/GenBank/DDBJ databases">
        <title>Complete sequence of Shewanella pealeana ATCC 700345.</title>
        <authorList>
            <consortium name="US DOE Joint Genome Institute"/>
            <person name="Copeland A."/>
            <person name="Lucas S."/>
            <person name="Lapidus A."/>
            <person name="Barry K."/>
            <person name="Glavina del Rio T."/>
            <person name="Dalin E."/>
            <person name="Tice H."/>
            <person name="Pitluck S."/>
            <person name="Chertkov O."/>
            <person name="Brettin T."/>
            <person name="Bruce D."/>
            <person name="Detter J.C."/>
            <person name="Han C."/>
            <person name="Schmutz J."/>
            <person name="Larimer F."/>
            <person name="Land M."/>
            <person name="Hauser L."/>
            <person name="Kyrpides N."/>
            <person name="Kim E."/>
            <person name="Zhao J.-S.Z."/>
            <person name="Manno D."/>
            <person name="Hawari J."/>
            <person name="Richardson P."/>
        </authorList>
    </citation>
    <scope>NUCLEOTIDE SEQUENCE [LARGE SCALE GENOMIC DNA]</scope>
    <source>
        <strain evidence="8">ATCC 700345 / ANG-SQ1</strain>
    </source>
</reference>
<dbReference type="InterPro" id="IPR029046">
    <property type="entry name" value="LolA/LolB/LppX"/>
</dbReference>
<dbReference type="RefSeq" id="WP_012157087.1">
    <property type="nucleotide sequence ID" value="NC_009901.1"/>
</dbReference>
<dbReference type="eggNOG" id="COG2834">
    <property type="taxonomic scope" value="Bacteria"/>
</dbReference>
<feature type="chain" id="PRO_5002722581" evidence="6">
    <location>
        <begin position="21"/>
        <end position="248"/>
    </location>
</feature>
<evidence type="ECO:0000256" key="3">
    <source>
        <dbReference type="ARBA" id="ARBA00022729"/>
    </source>
</evidence>
<evidence type="ECO:0000256" key="6">
    <source>
        <dbReference type="SAM" id="SignalP"/>
    </source>
</evidence>
<accession>A8H9G9</accession>
<proteinExistence type="predicted"/>
<dbReference type="OrthoDB" id="5700849at2"/>
<evidence type="ECO:0000313" key="8">
    <source>
        <dbReference type="Proteomes" id="UP000002608"/>
    </source>
</evidence>
<evidence type="ECO:0000256" key="5">
    <source>
        <dbReference type="SAM" id="MobiDB-lite"/>
    </source>
</evidence>
<dbReference type="AlphaFoldDB" id="A8H9G9"/>
<feature type="region of interest" description="Disordered" evidence="5">
    <location>
        <begin position="212"/>
        <end position="248"/>
    </location>
</feature>